<dbReference type="NCBIfam" id="TIGR00682">
    <property type="entry name" value="lpxK"/>
    <property type="match status" value="1"/>
</dbReference>
<dbReference type="EC" id="2.7.1.130" evidence="3 13"/>
<evidence type="ECO:0000256" key="7">
    <source>
        <dbReference type="ARBA" id="ARBA00022679"/>
    </source>
</evidence>
<keyword evidence="15" id="KW-1185">Reference proteome</keyword>
<name>A0A7W0CBT9_9BACT</name>
<comment type="pathway">
    <text evidence="2 13">Glycolipid biosynthesis; lipid IV(A) biosynthesis; lipid IV(A) from (3R)-3-hydroxytetradecanoyl-[acyl-carrier-protein] and UDP-N-acetyl-alpha-D-glucosamine: step 6/6.</text>
</comment>
<evidence type="ECO:0000256" key="5">
    <source>
        <dbReference type="ARBA" id="ARBA00022516"/>
    </source>
</evidence>
<dbReference type="HAMAP" id="MF_00409">
    <property type="entry name" value="LpxK"/>
    <property type="match status" value="1"/>
</dbReference>
<dbReference type="UniPathway" id="UPA00359">
    <property type="reaction ID" value="UER00482"/>
</dbReference>
<comment type="catalytic activity">
    <reaction evidence="13">
        <text>a lipid A disaccharide + ATP = a lipid IVA + ADP + H(+)</text>
        <dbReference type="Rhea" id="RHEA:67840"/>
        <dbReference type="ChEBI" id="CHEBI:15378"/>
        <dbReference type="ChEBI" id="CHEBI:30616"/>
        <dbReference type="ChEBI" id="CHEBI:176343"/>
        <dbReference type="ChEBI" id="CHEBI:176425"/>
        <dbReference type="ChEBI" id="CHEBI:456216"/>
        <dbReference type="EC" id="2.7.1.130"/>
    </reaction>
</comment>
<dbReference type="InterPro" id="IPR003758">
    <property type="entry name" value="LpxK"/>
</dbReference>
<organism evidence="14 15">
    <name type="scientific">Desulfosalsimonas propionicica</name>
    <dbReference type="NCBI Taxonomy" id="332175"/>
    <lineage>
        <taxon>Bacteria</taxon>
        <taxon>Pseudomonadati</taxon>
        <taxon>Thermodesulfobacteriota</taxon>
        <taxon>Desulfobacteria</taxon>
        <taxon>Desulfobacterales</taxon>
        <taxon>Desulfosalsimonadaceae</taxon>
        <taxon>Desulfosalsimonas</taxon>
    </lineage>
</organism>
<keyword evidence="7 13" id="KW-0808">Transferase</keyword>
<dbReference type="SUPFAM" id="SSF52540">
    <property type="entry name" value="P-loop containing nucleoside triphosphate hydrolases"/>
    <property type="match status" value="1"/>
</dbReference>
<evidence type="ECO:0000256" key="10">
    <source>
        <dbReference type="ARBA" id="ARBA00022840"/>
    </source>
</evidence>
<dbReference type="EMBL" id="JACDUS010000013">
    <property type="protein sequence ID" value="MBA2882841.1"/>
    <property type="molecule type" value="Genomic_DNA"/>
</dbReference>
<evidence type="ECO:0000256" key="13">
    <source>
        <dbReference type="HAMAP-Rule" id="MF_00409"/>
    </source>
</evidence>
<keyword evidence="5 13" id="KW-0444">Lipid biosynthesis</keyword>
<dbReference type="GO" id="GO:0009245">
    <property type="term" value="P:lipid A biosynthetic process"/>
    <property type="evidence" value="ECO:0007669"/>
    <property type="project" value="UniProtKB-UniRule"/>
</dbReference>
<dbReference type="GO" id="GO:0009029">
    <property type="term" value="F:lipid-A 4'-kinase activity"/>
    <property type="evidence" value="ECO:0007669"/>
    <property type="project" value="UniProtKB-UniRule"/>
</dbReference>
<evidence type="ECO:0000313" key="14">
    <source>
        <dbReference type="EMBL" id="MBA2882841.1"/>
    </source>
</evidence>
<dbReference type="Proteomes" id="UP000525298">
    <property type="component" value="Unassembled WGS sequence"/>
</dbReference>
<evidence type="ECO:0000256" key="9">
    <source>
        <dbReference type="ARBA" id="ARBA00022777"/>
    </source>
</evidence>
<comment type="similarity">
    <text evidence="13">Belongs to the LpxK family.</text>
</comment>
<dbReference type="GO" id="GO:0005886">
    <property type="term" value="C:plasma membrane"/>
    <property type="evidence" value="ECO:0007669"/>
    <property type="project" value="TreeGrafter"/>
</dbReference>
<evidence type="ECO:0000256" key="12">
    <source>
        <dbReference type="ARBA" id="ARBA00029757"/>
    </source>
</evidence>
<reference evidence="14 15" key="1">
    <citation type="submission" date="2020-07" db="EMBL/GenBank/DDBJ databases">
        <title>Genomic Encyclopedia of Type Strains, Phase IV (KMG-IV): sequencing the most valuable type-strain genomes for metagenomic binning, comparative biology and taxonomic classification.</title>
        <authorList>
            <person name="Goeker M."/>
        </authorList>
    </citation>
    <scope>NUCLEOTIDE SEQUENCE [LARGE SCALE GENOMIC DNA]</scope>
    <source>
        <strain evidence="14 15">DSM 17721</strain>
    </source>
</reference>
<keyword evidence="10 13" id="KW-0067">ATP-binding</keyword>
<keyword evidence="6 13" id="KW-0441">Lipid A biosynthesis</keyword>
<proteinExistence type="inferred from homology"/>
<feature type="binding site" evidence="13">
    <location>
        <begin position="67"/>
        <end position="74"/>
    </location>
    <ligand>
        <name>ATP</name>
        <dbReference type="ChEBI" id="CHEBI:30616"/>
    </ligand>
</feature>
<keyword evidence="11 13" id="KW-0443">Lipid metabolism</keyword>
<dbReference type="PANTHER" id="PTHR42724:SF1">
    <property type="entry name" value="TETRAACYLDISACCHARIDE 4'-KINASE, MITOCHONDRIAL-RELATED"/>
    <property type="match status" value="1"/>
</dbReference>
<dbReference type="GO" id="GO:0005524">
    <property type="term" value="F:ATP binding"/>
    <property type="evidence" value="ECO:0007669"/>
    <property type="project" value="UniProtKB-UniRule"/>
</dbReference>
<accession>A0A7W0CBT9</accession>
<protein>
    <recommendedName>
        <fullName evidence="4 13">Tetraacyldisaccharide 4'-kinase</fullName>
        <ecNumber evidence="3 13">2.7.1.130</ecNumber>
    </recommendedName>
    <alternativeName>
        <fullName evidence="12 13">Lipid A 4'-kinase</fullName>
    </alternativeName>
</protein>
<keyword evidence="8 13" id="KW-0547">Nucleotide-binding</keyword>
<sequence length="382" mass="41954">MFEKLKHKADAVRTDCRHSNPDALSRVLYAASRIYSGAVRLRNSGFDKGLLSVRRLPCPVVSIGNITAGGTGKTPMALYMARLMRQMGYRPAVISRGYRGKAEKAGAVVTDGYHLFADCAAAGDEPFMMASVLKRVPVLVGRDRFQSGMRAVAAFDSDVIVLDDAFQHRRLHRDLDLVLLDAAHPLGNRHVLPRGSLREPASGLKRADAVILTRSQSREARESLPQMISGHVPVFRADHVPFLSGIYGQADCLGEEISGGYSEDLSFLGAARVFAFSGIARNQEFLNMLSGYVGSLAGFAEYPDHYCYSTRDLEKIEQKAISESADCLMTTEKDFVRIAGRLPAGIPLVVMGVEMRFLNNDESGFVALLRHKLLETKLESRS</sequence>
<gene>
    <name evidence="13" type="primary">lpxK</name>
    <name evidence="14" type="ORF">HNR65_003196</name>
</gene>
<dbReference type="InterPro" id="IPR027417">
    <property type="entry name" value="P-loop_NTPase"/>
</dbReference>
<dbReference type="RefSeq" id="WP_181552463.1">
    <property type="nucleotide sequence ID" value="NZ_JACDUS010000013.1"/>
</dbReference>
<evidence type="ECO:0000256" key="3">
    <source>
        <dbReference type="ARBA" id="ARBA00012071"/>
    </source>
</evidence>
<dbReference type="Pfam" id="PF02606">
    <property type="entry name" value="LpxK"/>
    <property type="match status" value="1"/>
</dbReference>
<dbReference type="GO" id="GO:0009244">
    <property type="term" value="P:lipopolysaccharide core region biosynthetic process"/>
    <property type="evidence" value="ECO:0007669"/>
    <property type="project" value="TreeGrafter"/>
</dbReference>
<evidence type="ECO:0000256" key="8">
    <source>
        <dbReference type="ARBA" id="ARBA00022741"/>
    </source>
</evidence>
<evidence type="ECO:0000256" key="2">
    <source>
        <dbReference type="ARBA" id="ARBA00004870"/>
    </source>
</evidence>
<evidence type="ECO:0000256" key="1">
    <source>
        <dbReference type="ARBA" id="ARBA00002274"/>
    </source>
</evidence>
<keyword evidence="9 13" id="KW-0418">Kinase</keyword>
<evidence type="ECO:0000313" key="15">
    <source>
        <dbReference type="Proteomes" id="UP000525298"/>
    </source>
</evidence>
<evidence type="ECO:0000256" key="6">
    <source>
        <dbReference type="ARBA" id="ARBA00022556"/>
    </source>
</evidence>
<comment type="caution">
    <text evidence="14">The sequence shown here is derived from an EMBL/GenBank/DDBJ whole genome shotgun (WGS) entry which is preliminary data.</text>
</comment>
<evidence type="ECO:0000256" key="11">
    <source>
        <dbReference type="ARBA" id="ARBA00023098"/>
    </source>
</evidence>
<comment type="function">
    <text evidence="1 13">Transfers the gamma-phosphate of ATP to the 4'-position of a tetraacyldisaccharide 1-phosphate intermediate (termed DS-1-P) to form tetraacyldisaccharide 1,4'-bis-phosphate (lipid IVA).</text>
</comment>
<dbReference type="PANTHER" id="PTHR42724">
    <property type="entry name" value="TETRAACYLDISACCHARIDE 4'-KINASE"/>
    <property type="match status" value="1"/>
</dbReference>
<evidence type="ECO:0000256" key="4">
    <source>
        <dbReference type="ARBA" id="ARBA00016436"/>
    </source>
</evidence>
<dbReference type="AlphaFoldDB" id="A0A7W0CBT9"/>
<dbReference type="CDD" id="cd01983">
    <property type="entry name" value="SIMIBI"/>
    <property type="match status" value="1"/>
</dbReference>